<evidence type="ECO:0000256" key="11">
    <source>
        <dbReference type="RuleBase" id="RU004227"/>
    </source>
</evidence>
<name>A0ABT3L6Z5_9CYAN</name>
<gene>
    <name evidence="8 15" type="primary">dnaA</name>
    <name evidence="15" type="ORF">K4A83_13515</name>
</gene>
<dbReference type="InterPro" id="IPR013159">
    <property type="entry name" value="DnaA_C"/>
</dbReference>
<dbReference type="SMART" id="SM00760">
    <property type="entry name" value="Bac_DnaA_C"/>
    <property type="match status" value="1"/>
</dbReference>
<dbReference type="EMBL" id="JAIHOM010000064">
    <property type="protein sequence ID" value="MCW6037281.1"/>
    <property type="molecule type" value="Genomic_DNA"/>
</dbReference>
<accession>A0ABT3L6Z5</accession>
<dbReference type="Pfam" id="PF00308">
    <property type="entry name" value="Bac_DnaA"/>
    <property type="match status" value="1"/>
</dbReference>
<dbReference type="InterPro" id="IPR018312">
    <property type="entry name" value="Chromosome_initiator_DnaA_CS"/>
</dbReference>
<evidence type="ECO:0000256" key="1">
    <source>
        <dbReference type="ARBA" id="ARBA00006583"/>
    </source>
</evidence>
<feature type="binding site" evidence="8">
    <location>
        <position position="161"/>
    </location>
    <ligand>
        <name>ATP</name>
        <dbReference type="ChEBI" id="CHEBI:30616"/>
    </ligand>
</feature>
<feature type="region of interest" description="Disordered" evidence="12">
    <location>
        <begin position="86"/>
        <end position="114"/>
    </location>
</feature>
<proteinExistence type="inferred from homology"/>
<comment type="subunit">
    <text evidence="8">Oligomerizes as a right-handed, spiral filament on DNA at oriC.</text>
</comment>
<dbReference type="InterPro" id="IPR020591">
    <property type="entry name" value="Chromosome_initiator_DnaA-like"/>
</dbReference>
<dbReference type="InterPro" id="IPR027417">
    <property type="entry name" value="P-loop_NTPase"/>
</dbReference>
<feature type="domain" description="AAA+ ATPase" evidence="13">
    <location>
        <begin position="147"/>
        <end position="275"/>
    </location>
</feature>
<feature type="compositionally biased region" description="Basic and acidic residues" evidence="12">
    <location>
        <begin position="98"/>
        <end position="110"/>
    </location>
</feature>
<keyword evidence="7 8" id="KW-0238">DNA-binding</keyword>
<dbReference type="Gene3D" id="3.30.300.180">
    <property type="match status" value="1"/>
</dbReference>
<protein>
    <recommendedName>
        <fullName evidence="8 9">Chromosomal replication initiator protein DnaA</fullName>
    </recommendedName>
</protein>
<dbReference type="PANTHER" id="PTHR30050:SF2">
    <property type="entry name" value="CHROMOSOMAL REPLICATION INITIATOR PROTEIN DNAA"/>
    <property type="match status" value="1"/>
</dbReference>
<evidence type="ECO:0000256" key="7">
    <source>
        <dbReference type="ARBA" id="ARBA00023125"/>
    </source>
</evidence>
<comment type="caution">
    <text evidence="15">The sequence shown here is derived from an EMBL/GenBank/DDBJ whole genome shotgun (WGS) entry which is preliminary data.</text>
</comment>
<dbReference type="PANTHER" id="PTHR30050">
    <property type="entry name" value="CHROMOSOMAL REPLICATION INITIATOR PROTEIN DNAA"/>
    <property type="match status" value="1"/>
</dbReference>
<evidence type="ECO:0000256" key="2">
    <source>
        <dbReference type="ARBA" id="ARBA00022490"/>
    </source>
</evidence>
<dbReference type="CDD" id="cd00009">
    <property type="entry name" value="AAA"/>
    <property type="match status" value="1"/>
</dbReference>
<reference evidence="15 16" key="1">
    <citation type="submission" date="2021-08" db="EMBL/GenBank/DDBJ databases">
        <title>Draft genome sequence of Spirulina subsalsa with high tolerance to salinity and hype-accumulation of phycocyanin.</title>
        <authorList>
            <person name="Pei H."/>
            <person name="Jiang L."/>
        </authorList>
    </citation>
    <scope>NUCLEOTIDE SEQUENCE [LARGE SCALE GENOMIC DNA]</scope>
    <source>
        <strain evidence="15 16">FACHB-351</strain>
    </source>
</reference>
<feature type="binding site" evidence="8">
    <location>
        <position position="162"/>
    </location>
    <ligand>
        <name>ATP</name>
        <dbReference type="ChEBI" id="CHEBI:30616"/>
    </ligand>
</feature>
<dbReference type="Proteomes" id="UP001526426">
    <property type="component" value="Unassembled WGS sequence"/>
</dbReference>
<dbReference type="InterPro" id="IPR013317">
    <property type="entry name" value="DnaA_dom"/>
</dbReference>
<comment type="function">
    <text evidence="8 10">Plays an essential role in the initiation and regulation of chromosomal replication. ATP-DnaA binds to the origin of replication (oriC) to initiate formation of the DNA replication initiation complex once per cell cycle. Binds the DnaA box (a 9 base pair repeat at the origin) and separates the double-stranded (ds)DNA. Forms a right-handed helical filament on oriC DNA; dsDNA binds to the exterior of the filament while single-stranded (ss)DNA is stabiized in the filament's interior. The ATP-DnaA-oriC complex binds and stabilizes one strand of the AT-rich DNA unwinding element (DUE), permitting loading of DNA polymerase. After initiation quickly degrades to an ADP-DnaA complex that is not apt for DNA replication. Binds acidic phospholipids.</text>
</comment>
<evidence type="ECO:0000256" key="8">
    <source>
        <dbReference type="HAMAP-Rule" id="MF_00377"/>
    </source>
</evidence>
<evidence type="ECO:0000256" key="12">
    <source>
        <dbReference type="SAM" id="MobiDB-lite"/>
    </source>
</evidence>
<dbReference type="SUPFAM" id="SSF52540">
    <property type="entry name" value="P-loop containing nucleoside triphosphate hydrolases"/>
    <property type="match status" value="1"/>
</dbReference>
<feature type="region of interest" description="Domain IV, binds dsDNA" evidence="8">
    <location>
        <begin position="331"/>
        <end position="450"/>
    </location>
</feature>
<dbReference type="Pfam" id="PF08299">
    <property type="entry name" value="Bac_DnaA_C"/>
    <property type="match status" value="1"/>
</dbReference>
<dbReference type="NCBIfam" id="TIGR00362">
    <property type="entry name" value="DnaA"/>
    <property type="match status" value="1"/>
</dbReference>
<dbReference type="InterPro" id="IPR024633">
    <property type="entry name" value="DnaA_N_dom"/>
</dbReference>
<dbReference type="Pfam" id="PF11638">
    <property type="entry name" value="DnaA_N"/>
    <property type="match status" value="1"/>
</dbReference>
<dbReference type="Gene3D" id="1.10.8.60">
    <property type="match status" value="1"/>
</dbReference>
<comment type="similarity">
    <text evidence="1 8 11">Belongs to the DnaA family.</text>
</comment>
<dbReference type="CDD" id="cd06571">
    <property type="entry name" value="Bac_DnaA_C"/>
    <property type="match status" value="1"/>
</dbReference>
<dbReference type="Gene3D" id="1.10.1750.10">
    <property type="match status" value="1"/>
</dbReference>
<evidence type="ECO:0000256" key="6">
    <source>
        <dbReference type="ARBA" id="ARBA00023121"/>
    </source>
</evidence>
<evidence type="ECO:0000259" key="14">
    <source>
        <dbReference type="SMART" id="SM00760"/>
    </source>
</evidence>
<comment type="caution">
    <text evidence="8">Lacks conserved residue(s) required for the propagation of feature annotation.</text>
</comment>
<sequence>MTPDQLWNQVLIRLEHQLSRPTFDTWIKSITVQVWRDRLLILCAPNPFARNWLQKHYLGILTEVVTDILGYEVKIQLTSNSEDGQGIVWPVQDTPPAENERDRPSEDHQPRPTPFNLKYSFSRFVVGSNNRMAHAASLAVAESPGREFNPLFLCGGVGLGKTHLMQAIGHYRLEINPDSRVFYVSTEKFTNDLITAIRQDSMQTFRDHYRAADVLLVDDLQFIEGKEYTQEEFFYTFNTLHEAGKQVVLAADRPPNQIPRLQDRLCSRFSMGLIADIQSPDLETRMAILQKKAEDQKMRLPRDIVEFIATTYTSNIRELEGALIRTLTYISISGLPMTVENIAPILNSPTEKITASPSAILKAVAAVLNVSIEDLRSNSRRREISWARQIGMYLMRQYTDLSLPRIGEEFGGKDHTTVLYSCEKISQLKQKDSQLNEILRQVSDRITLKT</sequence>
<evidence type="ECO:0000259" key="13">
    <source>
        <dbReference type="SMART" id="SM00382"/>
    </source>
</evidence>
<evidence type="ECO:0000256" key="9">
    <source>
        <dbReference type="NCBIfam" id="TIGR00362"/>
    </source>
</evidence>
<dbReference type="PROSITE" id="PS01008">
    <property type="entry name" value="DNAA"/>
    <property type="match status" value="1"/>
</dbReference>
<evidence type="ECO:0000256" key="4">
    <source>
        <dbReference type="ARBA" id="ARBA00022741"/>
    </source>
</evidence>
<dbReference type="Gene3D" id="3.40.50.300">
    <property type="entry name" value="P-loop containing nucleotide triphosphate hydrolases"/>
    <property type="match status" value="1"/>
</dbReference>
<dbReference type="InterPro" id="IPR001957">
    <property type="entry name" value="Chromosome_initiator_DnaA"/>
</dbReference>
<keyword evidence="2 8" id="KW-0963">Cytoplasm</keyword>
<evidence type="ECO:0000256" key="3">
    <source>
        <dbReference type="ARBA" id="ARBA00022705"/>
    </source>
</evidence>
<dbReference type="RefSeq" id="WP_407810032.1">
    <property type="nucleotide sequence ID" value="NZ_JAIHOM010000064.1"/>
</dbReference>
<organism evidence="15 16">
    <name type="scientific">Spirulina subsalsa FACHB-351</name>
    <dbReference type="NCBI Taxonomy" id="234711"/>
    <lineage>
        <taxon>Bacteria</taxon>
        <taxon>Bacillati</taxon>
        <taxon>Cyanobacteriota</taxon>
        <taxon>Cyanophyceae</taxon>
        <taxon>Spirulinales</taxon>
        <taxon>Spirulinaceae</taxon>
        <taxon>Spirulina</taxon>
    </lineage>
</organism>
<evidence type="ECO:0000313" key="15">
    <source>
        <dbReference type="EMBL" id="MCW6037281.1"/>
    </source>
</evidence>
<dbReference type="PRINTS" id="PR00051">
    <property type="entry name" value="DNAA"/>
</dbReference>
<evidence type="ECO:0000256" key="10">
    <source>
        <dbReference type="RuleBase" id="RU000577"/>
    </source>
</evidence>
<comment type="domain">
    <text evidence="8">Domain I is involved in oligomerization and binding regulators, domain II is flexibile and of varying length in different bacteria, domain III forms the AAA+ region, while domain IV binds dsDNA.</text>
</comment>
<feature type="domain" description="Chromosomal replication initiator DnaA C-terminal" evidence="14">
    <location>
        <begin position="356"/>
        <end position="425"/>
    </location>
</feature>
<keyword evidence="16" id="KW-1185">Reference proteome</keyword>
<keyword evidence="5 8" id="KW-0067">ATP-binding</keyword>
<feature type="binding site" evidence="8">
    <location>
        <position position="158"/>
    </location>
    <ligand>
        <name>ATP</name>
        <dbReference type="ChEBI" id="CHEBI:30616"/>
    </ligand>
</feature>
<feature type="region of interest" description="Domain I, interacts with DnaA modulators" evidence="8">
    <location>
        <begin position="1"/>
        <end position="94"/>
    </location>
</feature>
<evidence type="ECO:0000256" key="5">
    <source>
        <dbReference type="ARBA" id="ARBA00022840"/>
    </source>
</evidence>
<dbReference type="InterPro" id="IPR038454">
    <property type="entry name" value="DnaA_N_sf"/>
</dbReference>
<comment type="subcellular location">
    <subcellularLocation>
        <location evidence="8">Cytoplasm</location>
    </subcellularLocation>
</comment>
<dbReference type="SUPFAM" id="SSF48295">
    <property type="entry name" value="TrpR-like"/>
    <property type="match status" value="1"/>
</dbReference>
<feature type="region of interest" description="Domain III, AAA+ region" evidence="8">
    <location>
        <begin position="114"/>
        <end position="330"/>
    </location>
</feature>
<dbReference type="InterPro" id="IPR003593">
    <property type="entry name" value="AAA+_ATPase"/>
</dbReference>
<keyword evidence="6 8" id="KW-0446">Lipid-binding</keyword>
<dbReference type="SMART" id="SM00382">
    <property type="entry name" value="AAA"/>
    <property type="match status" value="1"/>
</dbReference>
<dbReference type="HAMAP" id="MF_00377">
    <property type="entry name" value="DnaA_bact"/>
    <property type="match status" value="1"/>
</dbReference>
<evidence type="ECO:0000313" key="16">
    <source>
        <dbReference type="Proteomes" id="UP001526426"/>
    </source>
</evidence>
<keyword evidence="4 8" id="KW-0547">Nucleotide-binding</keyword>
<dbReference type="InterPro" id="IPR010921">
    <property type="entry name" value="Trp_repressor/repl_initiator"/>
</dbReference>
<feature type="binding site" evidence="8">
    <location>
        <position position="160"/>
    </location>
    <ligand>
        <name>ATP</name>
        <dbReference type="ChEBI" id="CHEBI:30616"/>
    </ligand>
</feature>
<keyword evidence="3 8" id="KW-0235">DNA replication</keyword>